<dbReference type="PANTHER" id="PTHR30007">
    <property type="entry name" value="PHP DOMAIN PROTEIN"/>
    <property type="match status" value="1"/>
</dbReference>
<keyword evidence="3" id="KW-1185">Reference proteome</keyword>
<evidence type="ECO:0000313" key="2">
    <source>
        <dbReference type="EMBL" id="MFC1459315.1"/>
    </source>
</evidence>
<dbReference type="Proteomes" id="UP001593940">
    <property type="component" value="Unassembled WGS sequence"/>
</dbReference>
<dbReference type="Pfam" id="PF13586">
    <property type="entry name" value="DDE_Tnp_1_2"/>
    <property type="match status" value="1"/>
</dbReference>
<dbReference type="RefSeq" id="WP_377030992.1">
    <property type="nucleotide sequence ID" value="NZ_JBHOMY010000087.1"/>
</dbReference>
<reference evidence="2 3" key="1">
    <citation type="submission" date="2024-09" db="EMBL/GenBank/DDBJ databases">
        <title>Nodulacao em especies de Leguminosae Basais da Amazonia e Caracterizacao dos Rizobios e Bacterias Associadas aos Nodulos.</title>
        <authorList>
            <person name="Jambeiro I.C.A."/>
            <person name="Lopes I.S."/>
            <person name="Aguiar E.R.G.R."/>
            <person name="Santos A.F.J."/>
            <person name="Dos Santos J.M.F."/>
            <person name="Gross E."/>
        </authorList>
    </citation>
    <scope>NUCLEOTIDE SEQUENCE [LARGE SCALE GENOMIC DNA]</scope>
    <source>
        <strain evidence="2 3">BRUESC1165</strain>
    </source>
</reference>
<proteinExistence type="predicted"/>
<dbReference type="InterPro" id="IPR025668">
    <property type="entry name" value="Tnp_DDE_dom"/>
</dbReference>
<dbReference type="PANTHER" id="PTHR30007:SF0">
    <property type="entry name" value="TRANSPOSASE"/>
    <property type="match status" value="1"/>
</dbReference>
<accession>A0ABV6YDH9</accession>
<evidence type="ECO:0000259" key="1">
    <source>
        <dbReference type="Pfam" id="PF13586"/>
    </source>
</evidence>
<gene>
    <name evidence="2" type="ORF">ACETIH_21940</name>
</gene>
<name>A0ABV6YDH9_9HYPH</name>
<comment type="caution">
    <text evidence="2">The sequence shown here is derived from an EMBL/GenBank/DDBJ whole genome shotgun (WGS) entry which is preliminary data.</text>
</comment>
<protein>
    <submittedName>
        <fullName evidence="2">Transposase</fullName>
    </submittedName>
</protein>
<feature type="domain" description="Transposase DDE" evidence="1">
    <location>
        <begin position="8"/>
        <end position="65"/>
    </location>
</feature>
<evidence type="ECO:0000313" key="3">
    <source>
        <dbReference type="Proteomes" id="UP001593940"/>
    </source>
</evidence>
<organism evidence="2 3">
    <name type="scientific">Microvirga arabica</name>
    <dbReference type="NCBI Taxonomy" id="1128671"/>
    <lineage>
        <taxon>Bacteria</taxon>
        <taxon>Pseudomonadati</taxon>
        <taxon>Pseudomonadota</taxon>
        <taxon>Alphaproteobacteria</taxon>
        <taxon>Hyphomicrobiales</taxon>
        <taxon>Methylobacteriaceae</taxon>
        <taxon>Microvirga</taxon>
    </lineage>
</organism>
<sequence>MCSAFRLRHQEAQVEIESSNPSTIVQGSVERTFAWLTRNRRLAKDWERLSATTETWIYLAMCRLMTQRLAHAAA</sequence>
<dbReference type="EMBL" id="JBHOMY010000087">
    <property type="protein sequence ID" value="MFC1459315.1"/>
    <property type="molecule type" value="Genomic_DNA"/>
</dbReference>